<gene>
    <name evidence="8" type="primary">BTN1</name>
    <name evidence="8" type="ORF">AWC38_SpisGene4242</name>
</gene>
<evidence type="ECO:0000256" key="3">
    <source>
        <dbReference type="ARBA" id="ARBA00022448"/>
    </source>
</evidence>
<feature type="transmembrane region" description="Helical" evidence="7">
    <location>
        <begin position="356"/>
        <end position="380"/>
    </location>
</feature>
<keyword evidence="4 7" id="KW-0812">Transmembrane</keyword>
<keyword evidence="3" id="KW-0813">Transport</keyword>
<feature type="transmembrane region" description="Helical" evidence="7">
    <location>
        <begin position="63"/>
        <end position="83"/>
    </location>
</feature>
<dbReference type="GO" id="GO:0051453">
    <property type="term" value="P:regulation of intracellular pH"/>
    <property type="evidence" value="ECO:0007669"/>
    <property type="project" value="TreeGrafter"/>
</dbReference>
<keyword evidence="9" id="KW-1185">Reference proteome</keyword>
<dbReference type="OrthoDB" id="5962378at2759"/>
<feature type="transmembrane region" description="Helical" evidence="7">
    <location>
        <begin position="294"/>
        <end position="316"/>
    </location>
</feature>
<dbReference type="PANTHER" id="PTHR10981:SF0">
    <property type="entry name" value="BATTENIN"/>
    <property type="match status" value="1"/>
</dbReference>
<feature type="transmembrane region" description="Helical" evidence="7">
    <location>
        <begin position="328"/>
        <end position="349"/>
    </location>
</feature>
<name>A0A2B4SPT5_STYPI</name>
<evidence type="ECO:0000256" key="6">
    <source>
        <dbReference type="ARBA" id="ARBA00023136"/>
    </source>
</evidence>
<feature type="transmembrane region" description="Helical" evidence="7">
    <location>
        <begin position="117"/>
        <end position="140"/>
    </location>
</feature>
<evidence type="ECO:0000256" key="4">
    <source>
        <dbReference type="ARBA" id="ARBA00022692"/>
    </source>
</evidence>
<evidence type="ECO:0000313" key="8">
    <source>
        <dbReference type="EMBL" id="PFX30890.1"/>
    </source>
</evidence>
<dbReference type="Proteomes" id="UP000225706">
    <property type="component" value="Unassembled WGS sequence"/>
</dbReference>
<feature type="transmembrane region" description="Helical" evidence="7">
    <location>
        <begin position="177"/>
        <end position="196"/>
    </location>
</feature>
<evidence type="ECO:0000256" key="5">
    <source>
        <dbReference type="ARBA" id="ARBA00022989"/>
    </source>
</evidence>
<accession>A0A2B4SPT5</accession>
<evidence type="ECO:0000256" key="2">
    <source>
        <dbReference type="ARBA" id="ARBA00007467"/>
    </source>
</evidence>
<dbReference type="Pfam" id="PF02487">
    <property type="entry name" value="CLN3"/>
    <property type="match status" value="1"/>
</dbReference>
<dbReference type="AlphaFoldDB" id="A0A2B4SPT5"/>
<dbReference type="SUPFAM" id="SSF103473">
    <property type="entry name" value="MFS general substrate transporter"/>
    <property type="match status" value="2"/>
</dbReference>
<feature type="transmembrane region" description="Helical" evidence="7">
    <location>
        <begin position="30"/>
        <end position="51"/>
    </location>
</feature>
<dbReference type="EMBL" id="LSMT01000043">
    <property type="protein sequence ID" value="PFX30890.1"/>
    <property type="molecule type" value="Genomic_DNA"/>
</dbReference>
<comment type="similarity">
    <text evidence="2 7">Belongs to the battenin family.</text>
</comment>
<protein>
    <recommendedName>
        <fullName evidence="7">Battenin</fullName>
    </recommendedName>
</protein>
<feature type="transmembrane region" description="Helical" evidence="7">
    <location>
        <begin position="89"/>
        <end position="110"/>
    </location>
</feature>
<dbReference type="Gene3D" id="1.20.1250.20">
    <property type="entry name" value="MFS general substrate transporter like domains"/>
    <property type="match status" value="1"/>
</dbReference>
<dbReference type="PRINTS" id="PR01315">
    <property type="entry name" value="BATTENIN"/>
</dbReference>
<feature type="transmembrane region" description="Helical" evidence="7">
    <location>
        <begin position="259"/>
        <end position="282"/>
    </location>
</feature>
<reference evidence="9" key="1">
    <citation type="journal article" date="2017" name="bioRxiv">
        <title>Comparative analysis of the genomes of Stylophora pistillata and Acropora digitifera provides evidence for extensive differences between species of corals.</title>
        <authorList>
            <person name="Voolstra C.R."/>
            <person name="Li Y."/>
            <person name="Liew Y.J."/>
            <person name="Baumgarten S."/>
            <person name="Zoccola D."/>
            <person name="Flot J.-F."/>
            <person name="Tambutte S."/>
            <person name="Allemand D."/>
            <person name="Aranda M."/>
        </authorList>
    </citation>
    <scope>NUCLEOTIDE SEQUENCE [LARGE SCALE GENOMIC DNA]</scope>
</reference>
<dbReference type="PANTHER" id="PTHR10981">
    <property type="entry name" value="BATTENIN"/>
    <property type="match status" value="1"/>
</dbReference>
<comment type="caution">
    <text evidence="8">The sequence shown here is derived from an EMBL/GenBank/DDBJ whole genome shotgun (WGS) entry which is preliminary data.</text>
</comment>
<proteinExistence type="inferred from homology"/>
<comment type="subcellular location">
    <subcellularLocation>
        <location evidence="1">Endomembrane system</location>
        <topology evidence="1">Multi-pass membrane protein</topology>
    </subcellularLocation>
    <subcellularLocation>
        <location evidence="7">Lysosome membrane</location>
        <topology evidence="7">Multi-pass membrane protein</topology>
    </subcellularLocation>
</comment>
<evidence type="ECO:0000256" key="7">
    <source>
        <dbReference type="RuleBase" id="RU361113"/>
    </source>
</evidence>
<evidence type="ECO:0000256" key="1">
    <source>
        <dbReference type="ARBA" id="ARBA00004127"/>
    </source>
</evidence>
<keyword evidence="6 7" id="KW-0472">Membrane</keyword>
<keyword evidence="7" id="KW-0458">Lysosome</keyword>
<sequence length="452" mass="50665">MSTDKETALTPLKAGGFKPSEKERERLRTVTAFFVFGALIYATYSLVIAGAQDILAGTFIQTSMVLVADIGPYFAVTLIAPYFMQKIPYFVRIATVFLTGIVGFLMLAFAKQVHWKLIGVGIASFGYGVGEVTFLALTSFYHEVTVSAYSAGTGAGFIIAPLYYTAMTTWACVSPNATILIMAAMLLLIFVCYYVMDKKHLGSPSYSSPEASEHGIKYTPIQADDAEAEDTKSEDNENDNSLSYQEKLMILSQMLPNLIPIYIAWFSEYTIIQSVITTLAFPNAPFRPRDHYQYYIFVFLGGEVVGRSYLVVLSYVKAEWAEKAKFPYLWVLSTIEVMHLLFFVFAAWYRFLPNVWIVLVLSFTGGATIGVFFVNALAFFRDRFDDRYKEFAMGYTVVAMGGGTFTASMVGLMTEPLLRRHCMVLLKSDDYCFTRSKAREHIMSQCLVKSSK</sequence>
<organism evidence="8 9">
    <name type="scientific">Stylophora pistillata</name>
    <name type="common">Smooth cauliflower coral</name>
    <dbReference type="NCBI Taxonomy" id="50429"/>
    <lineage>
        <taxon>Eukaryota</taxon>
        <taxon>Metazoa</taxon>
        <taxon>Cnidaria</taxon>
        <taxon>Anthozoa</taxon>
        <taxon>Hexacorallia</taxon>
        <taxon>Scleractinia</taxon>
        <taxon>Astrocoeniina</taxon>
        <taxon>Pocilloporidae</taxon>
        <taxon>Stylophora</taxon>
    </lineage>
</organism>
<feature type="transmembrane region" description="Helical" evidence="7">
    <location>
        <begin position="392"/>
        <end position="413"/>
    </location>
</feature>
<evidence type="ECO:0000313" key="9">
    <source>
        <dbReference type="Proteomes" id="UP000225706"/>
    </source>
</evidence>
<dbReference type="InterPro" id="IPR036259">
    <property type="entry name" value="MFS_trans_sf"/>
</dbReference>
<feature type="transmembrane region" description="Helical" evidence="7">
    <location>
        <begin position="146"/>
        <end position="165"/>
    </location>
</feature>
<dbReference type="GO" id="GO:0012505">
    <property type="term" value="C:endomembrane system"/>
    <property type="evidence" value="ECO:0007669"/>
    <property type="project" value="UniProtKB-SubCell"/>
</dbReference>
<dbReference type="GO" id="GO:0005765">
    <property type="term" value="C:lysosomal membrane"/>
    <property type="evidence" value="ECO:0007669"/>
    <property type="project" value="UniProtKB-SubCell"/>
</dbReference>
<dbReference type="InterPro" id="IPR003492">
    <property type="entry name" value="Battenin_disease_Cln3"/>
</dbReference>
<keyword evidence="5 7" id="KW-1133">Transmembrane helix</keyword>